<name>A0AB39W223_9FLAO</name>
<feature type="transmembrane region" description="Helical" evidence="6">
    <location>
        <begin position="305"/>
        <end position="323"/>
    </location>
</feature>
<protein>
    <submittedName>
        <fullName evidence="7">Oligosaccharide flippase family protein</fullName>
    </submittedName>
</protein>
<evidence type="ECO:0000256" key="6">
    <source>
        <dbReference type="SAM" id="Phobius"/>
    </source>
</evidence>
<sequence length="426" mass="48220">MKIASFTIPAIPRKLSPEQLFMVTILFVNGGNYLYNLLLGRILGPAAFSDAAILITFLLILSFVGMTFQIVSAKYAVLYKDKKLSLFTQSITKYAALTGVCIGVLIFVFNKELQELFHTKTATMFVIFSFGIPLYFLMSINRGLYQGQNVMNKLAFTYQTEMASRLLLTIAAILLFPDFPPSIIVATGISVSFVFGLYPFQKNIVGDLKIKKELVSADDLIDSKGVFTFFMLTAFYELTQIIINNSDIILVKHYFDNEQAGYYASLALIGRVVYFVAWMFVMLLLPKVIQLKKDGKETQPLLMKYVSYIAVLSTVIVLVTFLFPETVVNLMFGKEYLSIAFLLWKYALATSIFAIANIFAYYFLSINQYIPVVVSAIIGLTQIGLIVFFHDSLEQVVHVQIIAMVILLFSQLSFFFYQNKKNVRLR</sequence>
<comment type="subcellular location">
    <subcellularLocation>
        <location evidence="1">Cell membrane</location>
        <topology evidence="1">Multi-pass membrane protein</topology>
    </subcellularLocation>
</comment>
<organism evidence="7">
    <name type="scientific">Flavobacterium sp. WC2409</name>
    <dbReference type="NCBI Taxonomy" id="3234139"/>
    <lineage>
        <taxon>Bacteria</taxon>
        <taxon>Pseudomonadati</taxon>
        <taxon>Bacteroidota</taxon>
        <taxon>Flavobacteriia</taxon>
        <taxon>Flavobacteriales</taxon>
        <taxon>Flavobacteriaceae</taxon>
        <taxon>Flavobacterium</taxon>
    </lineage>
</organism>
<keyword evidence="4 6" id="KW-1133">Transmembrane helix</keyword>
<dbReference type="EMBL" id="CP165625">
    <property type="protein sequence ID" value="XDU95376.1"/>
    <property type="molecule type" value="Genomic_DNA"/>
</dbReference>
<dbReference type="PANTHER" id="PTHR30250">
    <property type="entry name" value="PST FAMILY PREDICTED COLANIC ACID TRANSPORTER"/>
    <property type="match status" value="1"/>
</dbReference>
<dbReference type="AlphaFoldDB" id="A0AB39W223"/>
<dbReference type="InterPro" id="IPR050833">
    <property type="entry name" value="Poly_Biosynth_Transport"/>
</dbReference>
<dbReference type="RefSeq" id="WP_369753001.1">
    <property type="nucleotide sequence ID" value="NZ_CP165625.1"/>
</dbReference>
<keyword evidence="2" id="KW-1003">Cell membrane</keyword>
<evidence type="ECO:0000256" key="4">
    <source>
        <dbReference type="ARBA" id="ARBA00022989"/>
    </source>
</evidence>
<evidence type="ECO:0000313" key="7">
    <source>
        <dbReference type="EMBL" id="XDU95376.1"/>
    </source>
</evidence>
<reference evidence="7" key="1">
    <citation type="submission" date="2024-07" db="EMBL/GenBank/DDBJ databases">
        <authorList>
            <person name="Biller S.J."/>
        </authorList>
    </citation>
    <scope>NUCLEOTIDE SEQUENCE</scope>
    <source>
        <strain evidence="7">WC2409</strain>
    </source>
</reference>
<keyword evidence="3 6" id="KW-0812">Transmembrane</keyword>
<feature type="transmembrane region" description="Helical" evidence="6">
    <location>
        <begin position="343"/>
        <end position="364"/>
    </location>
</feature>
<evidence type="ECO:0000256" key="1">
    <source>
        <dbReference type="ARBA" id="ARBA00004651"/>
    </source>
</evidence>
<proteinExistence type="predicted"/>
<evidence type="ECO:0000256" key="5">
    <source>
        <dbReference type="ARBA" id="ARBA00023136"/>
    </source>
</evidence>
<feature type="transmembrane region" description="Helical" evidence="6">
    <location>
        <begin position="396"/>
        <end position="417"/>
    </location>
</feature>
<feature type="transmembrane region" description="Helical" evidence="6">
    <location>
        <begin position="369"/>
        <end position="390"/>
    </location>
</feature>
<evidence type="ECO:0000256" key="3">
    <source>
        <dbReference type="ARBA" id="ARBA00022692"/>
    </source>
</evidence>
<feature type="transmembrane region" description="Helical" evidence="6">
    <location>
        <begin position="263"/>
        <end position="285"/>
    </location>
</feature>
<dbReference type="Pfam" id="PF13440">
    <property type="entry name" value="Polysacc_synt_3"/>
    <property type="match status" value="1"/>
</dbReference>
<evidence type="ECO:0000256" key="2">
    <source>
        <dbReference type="ARBA" id="ARBA00022475"/>
    </source>
</evidence>
<dbReference type="GO" id="GO:0005886">
    <property type="term" value="C:plasma membrane"/>
    <property type="evidence" value="ECO:0007669"/>
    <property type="project" value="UniProtKB-SubCell"/>
</dbReference>
<accession>A0AB39W223</accession>
<dbReference type="PANTHER" id="PTHR30250:SF28">
    <property type="entry name" value="POLYSACCHARIDE BIOSYNTHESIS PROTEIN"/>
    <property type="match status" value="1"/>
</dbReference>
<gene>
    <name evidence="7" type="ORF">AB3G34_15995</name>
</gene>
<feature type="transmembrane region" description="Helical" evidence="6">
    <location>
        <begin position="91"/>
        <end position="110"/>
    </location>
</feature>
<feature type="transmembrane region" description="Helical" evidence="6">
    <location>
        <begin position="20"/>
        <end position="39"/>
    </location>
</feature>
<feature type="transmembrane region" description="Helical" evidence="6">
    <location>
        <begin position="122"/>
        <end position="144"/>
    </location>
</feature>
<feature type="transmembrane region" description="Helical" evidence="6">
    <location>
        <begin position="51"/>
        <end position="71"/>
    </location>
</feature>
<keyword evidence="5 6" id="KW-0472">Membrane</keyword>